<sequence length="245" mass="28288">MPWRRVGDGITVHARIFYDSTLNTMEVFGKNKEVSQKPRTEDFKKFFKKVQDHFHDQFVMVNFQVERAEKNDALVVHSHFNDYIIAIETLHNVTKSEPMPPKNDVVTYLFTKGPLYEGRWQSDLPGGELDYEATFDTFCSERSSAAVVKYISMSSYDYTVAATAWILGLKKYKKFTYKDFVHMKSTFSDDAKSLKGMFYISTTNKHLTCADTYDHFSEGTTTFDELSNVLLPASIVKNQIFLVHN</sequence>
<proteinExistence type="predicted"/>
<protein>
    <submittedName>
        <fullName evidence="1">Putative 28 kDa metastriate family member</fullName>
    </submittedName>
</protein>
<name>A0A6G5A1U0_RHIMP</name>
<evidence type="ECO:0000313" key="1">
    <source>
        <dbReference type="EMBL" id="NIE44985.1"/>
    </source>
</evidence>
<dbReference type="EMBL" id="GIKN01002712">
    <property type="protein sequence ID" value="NIE44985.1"/>
    <property type="molecule type" value="Transcribed_RNA"/>
</dbReference>
<dbReference type="VEuPathDB" id="VectorBase:LOC119187147"/>
<dbReference type="AlphaFoldDB" id="A0A6G5A1U0"/>
<accession>A0A6G5A1U0</accession>
<reference evidence="1" key="1">
    <citation type="submission" date="2020-03" db="EMBL/GenBank/DDBJ databases">
        <title>A transcriptome and proteome of the tick Rhipicephalus microplus shaped by the genetic composition of its hosts and developmental stage.</title>
        <authorList>
            <person name="Garcia G.R."/>
            <person name="Ribeiro J.M.C."/>
            <person name="Maruyama S.R."/>
            <person name="Gardinasse L.G."/>
            <person name="Nelson K."/>
            <person name="Ferreira B.R."/>
            <person name="Andrade T.G."/>
            <person name="Santos I.K.F.M."/>
        </authorList>
    </citation>
    <scope>NUCLEOTIDE SEQUENCE</scope>
    <source>
        <strain evidence="1">NSGR</strain>
        <tissue evidence="1">Salivary glands</tissue>
    </source>
</reference>
<dbReference type="OrthoDB" id="10620626at2759"/>
<organism evidence="1">
    <name type="scientific">Rhipicephalus microplus</name>
    <name type="common">Cattle tick</name>
    <name type="synonym">Boophilus microplus</name>
    <dbReference type="NCBI Taxonomy" id="6941"/>
    <lineage>
        <taxon>Eukaryota</taxon>
        <taxon>Metazoa</taxon>
        <taxon>Ecdysozoa</taxon>
        <taxon>Arthropoda</taxon>
        <taxon>Chelicerata</taxon>
        <taxon>Arachnida</taxon>
        <taxon>Acari</taxon>
        <taxon>Parasitiformes</taxon>
        <taxon>Ixodida</taxon>
        <taxon>Ixodoidea</taxon>
        <taxon>Ixodidae</taxon>
        <taxon>Rhipicephalinae</taxon>
        <taxon>Rhipicephalus</taxon>
        <taxon>Boophilus</taxon>
    </lineage>
</organism>